<dbReference type="AlphaFoldDB" id="A0A9X3AG18"/>
<feature type="signal peptide" evidence="2">
    <location>
        <begin position="1"/>
        <end position="24"/>
    </location>
</feature>
<gene>
    <name evidence="3" type="ORF">NZH93_13710</name>
</gene>
<feature type="chain" id="PRO_5040986811" evidence="2">
    <location>
        <begin position="25"/>
        <end position="178"/>
    </location>
</feature>
<protein>
    <submittedName>
        <fullName evidence="3">Uncharacterized protein</fullName>
    </submittedName>
</protein>
<sequence>MKRALTTVLSVAALLLLSASPSWAYEPVTIVHTERVEAGPYGITVGFGRWPIRAMQSLDFTFTPDGGREGKSGVVEASLPDGVAGEQWPLARHPRKPEVWGLDIQALGGDGQWTFRFTVDGPDGRGVGELAGVTVLAQPGPPLALSWSVAGIPLLALFGFLVVAWRRVRVPREQLTAV</sequence>
<organism evidence="3 4">
    <name type="scientific">Umezawaea endophytica</name>
    <dbReference type="NCBI Taxonomy" id="1654476"/>
    <lineage>
        <taxon>Bacteria</taxon>
        <taxon>Bacillati</taxon>
        <taxon>Actinomycetota</taxon>
        <taxon>Actinomycetes</taxon>
        <taxon>Pseudonocardiales</taxon>
        <taxon>Pseudonocardiaceae</taxon>
        <taxon>Umezawaea</taxon>
    </lineage>
</organism>
<keyword evidence="4" id="KW-1185">Reference proteome</keyword>
<reference evidence="3" key="1">
    <citation type="submission" date="2022-08" db="EMBL/GenBank/DDBJ databases">
        <authorList>
            <person name="Tistechok S."/>
            <person name="Samborskyy M."/>
            <person name="Roman I."/>
        </authorList>
    </citation>
    <scope>NUCLEOTIDE SEQUENCE</scope>
    <source>
        <strain evidence="3">DSM 103496</strain>
    </source>
</reference>
<evidence type="ECO:0000256" key="1">
    <source>
        <dbReference type="SAM" id="Phobius"/>
    </source>
</evidence>
<keyword evidence="1" id="KW-0812">Transmembrane</keyword>
<dbReference type="EMBL" id="JANYMP010000005">
    <property type="protein sequence ID" value="MCS7477915.1"/>
    <property type="molecule type" value="Genomic_DNA"/>
</dbReference>
<accession>A0A9X3AG18</accession>
<evidence type="ECO:0000256" key="2">
    <source>
        <dbReference type="SAM" id="SignalP"/>
    </source>
</evidence>
<keyword evidence="1" id="KW-1133">Transmembrane helix</keyword>
<feature type="transmembrane region" description="Helical" evidence="1">
    <location>
        <begin position="144"/>
        <end position="165"/>
    </location>
</feature>
<keyword evidence="2" id="KW-0732">Signal</keyword>
<proteinExistence type="predicted"/>
<dbReference type="RefSeq" id="WP_259623419.1">
    <property type="nucleotide sequence ID" value="NZ_JANYMP010000005.1"/>
</dbReference>
<evidence type="ECO:0000313" key="4">
    <source>
        <dbReference type="Proteomes" id="UP001141259"/>
    </source>
</evidence>
<keyword evidence="1" id="KW-0472">Membrane</keyword>
<name>A0A9X3AG18_9PSEU</name>
<evidence type="ECO:0000313" key="3">
    <source>
        <dbReference type="EMBL" id="MCS7477915.1"/>
    </source>
</evidence>
<dbReference type="Proteomes" id="UP001141259">
    <property type="component" value="Unassembled WGS sequence"/>
</dbReference>
<comment type="caution">
    <text evidence="3">The sequence shown here is derived from an EMBL/GenBank/DDBJ whole genome shotgun (WGS) entry which is preliminary data.</text>
</comment>